<accession>A0A0D0KB05</accession>
<dbReference type="PROSITE" id="PS50110">
    <property type="entry name" value="RESPONSE_REGULATORY"/>
    <property type="match status" value="2"/>
</dbReference>
<dbReference type="NCBIfam" id="TIGR00229">
    <property type="entry name" value="sensory_box"/>
    <property type="match status" value="1"/>
</dbReference>
<evidence type="ECO:0000259" key="7">
    <source>
        <dbReference type="PROSITE" id="PS50110"/>
    </source>
</evidence>
<keyword evidence="4 8" id="KW-0418">Kinase</keyword>
<dbReference type="Pfam" id="PF00072">
    <property type="entry name" value="Response_reg"/>
    <property type="match status" value="2"/>
</dbReference>
<dbReference type="Pfam" id="PF02518">
    <property type="entry name" value="HATPase_c"/>
    <property type="match status" value="1"/>
</dbReference>
<dbReference type="PRINTS" id="PR00344">
    <property type="entry name" value="BCTRLSENSOR"/>
</dbReference>
<dbReference type="CDD" id="cd18161">
    <property type="entry name" value="REC_hyHK_blue-like"/>
    <property type="match status" value="1"/>
</dbReference>
<feature type="modified residue" description="4-aspartylphosphate" evidence="5">
    <location>
        <position position="55"/>
    </location>
</feature>
<feature type="domain" description="Response regulatory" evidence="7">
    <location>
        <begin position="529"/>
        <end position="644"/>
    </location>
</feature>
<dbReference type="InterPro" id="IPR035965">
    <property type="entry name" value="PAS-like_dom_sf"/>
</dbReference>
<dbReference type="Gene3D" id="3.30.565.10">
    <property type="entry name" value="Histidine kinase-like ATPase, C-terminal domain"/>
    <property type="match status" value="1"/>
</dbReference>
<dbReference type="SMART" id="SM00091">
    <property type="entry name" value="PAS"/>
    <property type="match status" value="1"/>
</dbReference>
<dbReference type="SMART" id="SM00388">
    <property type="entry name" value="HisKA"/>
    <property type="match status" value="1"/>
</dbReference>
<gene>
    <name evidence="8" type="ORF">RU08_02400</name>
</gene>
<dbReference type="Gene3D" id="1.10.287.130">
    <property type="match status" value="1"/>
</dbReference>
<feature type="domain" description="Response regulatory" evidence="7">
    <location>
        <begin position="6"/>
        <end position="123"/>
    </location>
</feature>
<dbReference type="SUPFAM" id="SSF47384">
    <property type="entry name" value="Homodimeric domain of signal transducing histidine kinase"/>
    <property type="match status" value="1"/>
</dbReference>
<organism evidence="8 9">
    <name type="scientific">Pseudomonas fulva</name>
    <dbReference type="NCBI Taxonomy" id="47880"/>
    <lineage>
        <taxon>Bacteria</taxon>
        <taxon>Pseudomonadati</taxon>
        <taxon>Pseudomonadota</taxon>
        <taxon>Gammaproteobacteria</taxon>
        <taxon>Pseudomonadales</taxon>
        <taxon>Pseudomonadaceae</taxon>
        <taxon>Pseudomonas</taxon>
    </lineage>
</organism>
<dbReference type="PROSITE" id="PS50109">
    <property type="entry name" value="HIS_KIN"/>
    <property type="match status" value="1"/>
</dbReference>
<dbReference type="AlphaFoldDB" id="A0A0D0KB05"/>
<dbReference type="EC" id="2.7.13.3" evidence="2"/>
<evidence type="ECO:0000259" key="6">
    <source>
        <dbReference type="PROSITE" id="PS50109"/>
    </source>
</evidence>
<dbReference type="GO" id="GO:0000155">
    <property type="term" value="F:phosphorelay sensor kinase activity"/>
    <property type="evidence" value="ECO:0007669"/>
    <property type="project" value="InterPro"/>
</dbReference>
<dbReference type="RefSeq" id="WP_042552197.1">
    <property type="nucleotide sequence ID" value="NZ_JXQW01000004.1"/>
</dbReference>
<comment type="caution">
    <text evidence="8">The sequence shown here is derived from an EMBL/GenBank/DDBJ whole genome shotgun (WGS) entry which is preliminary data.</text>
</comment>
<proteinExistence type="predicted"/>
<dbReference type="InterPro" id="IPR005467">
    <property type="entry name" value="His_kinase_dom"/>
</dbReference>
<dbReference type="InterPro" id="IPR003594">
    <property type="entry name" value="HATPase_dom"/>
</dbReference>
<keyword evidence="4 8" id="KW-0808">Transferase</keyword>
<dbReference type="InterPro" id="IPR003661">
    <property type="entry name" value="HisK_dim/P_dom"/>
</dbReference>
<dbReference type="SUPFAM" id="SSF55874">
    <property type="entry name" value="ATPase domain of HSP90 chaperone/DNA topoisomerase II/histidine kinase"/>
    <property type="match status" value="1"/>
</dbReference>
<dbReference type="InterPro" id="IPR036890">
    <property type="entry name" value="HATPase_C_sf"/>
</dbReference>
<dbReference type="SUPFAM" id="SSF52172">
    <property type="entry name" value="CheY-like"/>
    <property type="match status" value="2"/>
</dbReference>
<dbReference type="SUPFAM" id="SSF55785">
    <property type="entry name" value="PYP-like sensor domain (PAS domain)"/>
    <property type="match status" value="1"/>
</dbReference>
<dbReference type="Gene3D" id="3.30.450.20">
    <property type="entry name" value="PAS domain"/>
    <property type="match status" value="1"/>
</dbReference>
<evidence type="ECO:0000313" key="8">
    <source>
        <dbReference type="EMBL" id="KIQ06062.1"/>
    </source>
</evidence>
<dbReference type="OrthoDB" id="6973808at2"/>
<dbReference type="SMART" id="SM00448">
    <property type="entry name" value="REC"/>
    <property type="match status" value="2"/>
</dbReference>
<dbReference type="Pfam" id="PF00512">
    <property type="entry name" value="HisKA"/>
    <property type="match status" value="1"/>
</dbReference>
<feature type="modified residue" description="4-aspartylphosphate" evidence="5">
    <location>
        <position position="579"/>
    </location>
</feature>
<dbReference type="PANTHER" id="PTHR43065">
    <property type="entry name" value="SENSOR HISTIDINE KINASE"/>
    <property type="match status" value="1"/>
</dbReference>
<dbReference type="InterPro" id="IPR011006">
    <property type="entry name" value="CheY-like_superfamily"/>
</dbReference>
<dbReference type="EMBL" id="JXQW01000004">
    <property type="protein sequence ID" value="KIQ06062.1"/>
    <property type="molecule type" value="Genomic_DNA"/>
</dbReference>
<reference evidence="8 9" key="1">
    <citation type="submission" date="2014-12" db="EMBL/GenBank/DDBJ databases">
        <title>16Stimator: statistical estimation of ribosomal gene copy numbers from draft genome assemblies.</title>
        <authorList>
            <person name="Perisin M.A."/>
            <person name="Vetter M."/>
            <person name="Gilbert J.A."/>
            <person name="Bergelson J."/>
        </authorList>
    </citation>
    <scope>NUCLEOTIDE SEQUENCE [LARGE SCALE GENOMIC DNA]</scope>
    <source>
        <strain evidence="8 9">MEJ086</strain>
    </source>
</reference>
<dbReference type="CDD" id="cd00082">
    <property type="entry name" value="HisKA"/>
    <property type="match status" value="1"/>
</dbReference>
<sequence>MKPDTRLLIVDDNVATRYALRRRLEKHGYQVLEAGTGTDGLALIRGESPDALILDVNLPDMSGFDIVRILRAEPGTALLPVIHVSAASIQTGDIITGLEAGADAYLVHPVDPDVLLATLRTLLRVRDTEHALRESEARFREIFVNVSAPIAVLDSDLKVHECNHAFAQLIQDEPDTQLLSQCFADGQASLLDELRLRLKAGERWKGSLNMQVQGETRETEWQVSPYRTPELSLVFVEDVTEHRRRERLHLAQLDDATSRLAREVAERARTEAQLLQVQKMEALGNLTGGIAHDFNNMLTGIITSLELIQKRVAEQRLDRVQLYTEAALNSAMSAAALTHRLLAFARKQPLDNRAVDVNERVRSLEELLVRTIGEQITLTLELTGKPAIALVDPSQLENAVLNLVINARDALPNGGNIWVNTYTAHSSGDPNLADGVYVALSVRDDGSGIDHALIDKVFDPFFTTKPVGQGTGLGLSTIYGFTRQSGGNASIRSATRRGTEVTIMLPASSEPVVIESDAEQVEHRGAGERVLVVEDVATVRAFVCEVLEEAGYRCTQAEDVETALAHLQSGAVIDLLLTDVGLPRMNGRELAEAGRKLRPDLPILFMTGYAENAINRQVFLDSGMELLTKPFKMNELLDKVRRSLPEG</sequence>
<dbReference type="InterPro" id="IPR001789">
    <property type="entry name" value="Sig_transdc_resp-reg_receiver"/>
</dbReference>
<dbReference type="InterPro" id="IPR013656">
    <property type="entry name" value="PAS_4"/>
</dbReference>
<evidence type="ECO:0000256" key="2">
    <source>
        <dbReference type="ARBA" id="ARBA00012438"/>
    </source>
</evidence>
<evidence type="ECO:0000256" key="3">
    <source>
        <dbReference type="ARBA" id="ARBA00022553"/>
    </source>
</evidence>
<feature type="domain" description="Histidine kinase" evidence="6">
    <location>
        <begin position="289"/>
        <end position="509"/>
    </location>
</feature>
<evidence type="ECO:0000256" key="1">
    <source>
        <dbReference type="ARBA" id="ARBA00000085"/>
    </source>
</evidence>
<evidence type="ECO:0000256" key="4">
    <source>
        <dbReference type="ARBA" id="ARBA00022777"/>
    </source>
</evidence>
<name>A0A0D0KB05_9PSED</name>
<evidence type="ECO:0000313" key="9">
    <source>
        <dbReference type="Proteomes" id="UP000032068"/>
    </source>
</evidence>
<dbReference type="SMART" id="SM00387">
    <property type="entry name" value="HATPase_c"/>
    <property type="match status" value="1"/>
</dbReference>
<dbReference type="InterPro" id="IPR004358">
    <property type="entry name" value="Sig_transdc_His_kin-like_C"/>
</dbReference>
<dbReference type="Pfam" id="PF08448">
    <property type="entry name" value="PAS_4"/>
    <property type="match status" value="1"/>
</dbReference>
<evidence type="ECO:0000256" key="5">
    <source>
        <dbReference type="PROSITE-ProRule" id="PRU00169"/>
    </source>
</evidence>
<keyword evidence="3 5" id="KW-0597">Phosphoprotein</keyword>
<dbReference type="PANTHER" id="PTHR43065:SF42">
    <property type="entry name" value="TWO-COMPONENT SENSOR PPRA"/>
    <property type="match status" value="1"/>
</dbReference>
<dbReference type="Proteomes" id="UP000032068">
    <property type="component" value="Unassembled WGS sequence"/>
</dbReference>
<dbReference type="InterPro" id="IPR000014">
    <property type="entry name" value="PAS"/>
</dbReference>
<dbReference type="Gene3D" id="3.40.50.2300">
    <property type="match status" value="2"/>
</dbReference>
<protein>
    <recommendedName>
        <fullName evidence="2">histidine kinase</fullName>
        <ecNumber evidence="2">2.7.13.3</ecNumber>
    </recommendedName>
</protein>
<comment type="catalytic activity">
    <reaction evidence="1">
        <text>ATP + protein L-histidine = ADP + protein N-phospho-L-histidine.</text>
        <dbReference type="EC" id="2.7.13.3"/>
    </reaction>
</comment>
<dbReference type="InterPro" id="IPR036097">
    <property type="entry name" value="HisK_dim/P_sf"/>
</dbReference>